<accession>A0A0F9HHT4</accession>
<evidence type="ECO:0000313" key="1">
    <source>
        <dbReference type="EMBL" id="KKM02707.1"/>
    </source>
</evidence>
<feature type="non-terminal residue" evidence="1">
    <location>
        <position position="82"/>
    </location>
</feature>
<sequence>MSIPVFKYNAFRHRSVEFACKLWKKEISSINNSGSVEFGIEDTTTNQVAGSSILYSPTLTPLGVSGSLDLTGLGLTTGRLYR</sequence>
<organism evidence="1">
    <name type="scientific">marine sediment metagenome</name>
    <dbReference type="NCBI Taxonomy" id="412755"/>
    <lineage>
        <taxon>unclassified sequences</taxon>
        <taxon>metagenomes</taxon>
        <taxon>ecological metagenomes</taxon>
    </lineage>
</organism>
<reference evidence="1" key="1">
    <citation type="journal article" date="2015" name="Nature">
        <title>Complex archaea that bridge the gap between prokaryotes and eukaryotes.</title>
        <authorList>
            <person name="Spang A."/>
            <person name="Saw J.H."/>
            <person name="Jorgensen S.L."/>
            <person name="Zaremba-Niedzwiedzka K."/>
            <person name="Martijn J."/>
            <person name="Lind A.E."/>
            <person name="van Eijk R."/>
            <person name="Schleper C."/>
            <person name="Guy L."/>
            <person name="Ettema T.J."/>
        </authorList>
    </citation>
    <scope>NUCLEOTIDE SEQUENCE</scope>
</reference>
<dbReference type="EMBL" id="LAZR01016860">
    <property type="protein sequence ID" value="KKM02707.1"/>
    <property type="molecule type" value="Genomic_DNA"/>
</dbReference>
<proteinExistence type="predicted"/>
<gene>
    <name evidence="1" type="ORF">LCGC14_1781760</name>
</gene>
<name>A0A0F9HHT4_9ZZZZ</name>
<protein>
    <submittedName>
        <fullName evidence="1">Uncharacterized protein</fullName>
    </submittedName>
</protein>
<comment type="caution">
    <text evidence="1">The sequence shown here is derived from an EMBL/GenBank/DDBJ whole genome shotgun (WGS) entry which is preliminary data.</text>
</comment>
<dbReference type="AlphaFoldDB" id="A0A0F9HHT4"/>